<gene>
    <name evidence="2" type="ORF">K737_300334</name>
</gene>
<dbReference type="Proteomes" id="UP000026922">
    <property type="component" value="Unassembled WGS sequence"/>
</dbReference>
<protein>
    <submittedName>
        <fullName evidence="2">Uncharacterized protein</fullName>
    </submittedName>
</protein>
<organism evidence="2 3">
    <name type="scientific">Holospora undulata HU1</name>
    <dbReference type="NCBI Taxonomy" id="1321371"/>
    <lineage>
        <taxon>Bacteria</taxon>
        <taxon>Pseudomonadati</taxon>
        <taxon>Pseudomonadota</taxon>
        <taxon>Alphaproteobacteria</taxon>
        <taxon>Holosporales</taxon>
        <taxon>Holosporaceae</taxon>
        <taxon>Holospora</taxon>
    </lineage>
</organism>
<sequence>MQKILEDSGHMMCYPNFSSGGLIYPQYLSLPLFLSSCFYFFFTCAFDTSSPIPSFRFLSLPILLKKHQL</sequence>
<dbReference type="AlphaFoldDB" id="A0A061JGJ7"/>
<feature type="transmembrane region" description="Helical" evidence="1">
    <location>
        <begin position="27"/>
        <end position="46"/>
    </location>
</feature>
<keyword evidence="1" id="KW-0472">Membrane</keyword>
<evidence type="ECO:0000313" key="3">
    <source>
        <dbReference type="Proteomes" id="UP000026922"/>
    </source>
</evidence>
<evidence type="ECO:0000256" key="1">
    <source>
        <dbReference type="SAM" id="Phobius"/>
    </source>
</evidence>
<comment type="caution">
    <text evidence="2">The sequence shown here is derived from an EMBL/GenBank/DDBJ whole genome shotgun (WGS) entry which is preliminary data.</text>
</comment>
<dbReference type="EMBL" id="ARPM03000090">
    <property type="protein sequence ID" value="ETZ05226.1"/>
    <property type="molecule type" value="Genomic_DNA"/>
</dbReference>
<keyword evidence="3" id="KW-1185">Reference proteome</keyword>
<reference evidence="2 3" key="1">
    <citation type="journal article" date="2013" name="Genome Announc.">
        <title>Draft Genome Sequence of Holospora undulata Strain HU1, a Micronucleus-Specific Symbiont of the Ciliate Paramecium caudatum.</title>
        <authorList>
            <person name="Dohra H."/>
            <person name="Suzuki H."/>
            <person name="Suzuki T."/>
            <person name="Tanaka K."/>
            <person name="Fujishima M."/>
        </authorList>
    </citation>
    <scope>NUCLEOTIDE SEQUENCE [LARGE SCALE GENOMIC DNA]</scope>
    <source>
        <strain evidence="2 3">HU1</strain>
    </source>
</reference>
<keyword evidence="1" id="KW-0812">Transmembrane</keyword>
<accession>A0A061JGJ7</accession>
<keyword evidence="1" id="KW-1133">Transmembrane helix</keyword>
<proteinExistence type="predicted"/>
<evidence type="ECO:0000313" key="2">
    <source>
        <dbReference type="EMBL" id="ETZ05226.1"/>
    </source>
</evidence>
<name>A0A061JGJ7_9PROT</name>